<accession>C4J548</accession>
<dbReference type="AlphaFoldDB" id="C4J548"/>
<feature type="compositionally biased region" description="Polar residues" evidence="1">
    <location>
        <begin position="1"/>
        <end position="11"/>
    </location>
</feature>
<evidence type="ECO:0000313" key="2">
    <source>
        <dbReference type="EMBL" id="ACR36298.1"/>
    </source>
</evidence>
<reference evidence="2" key="2">
    <citation type="submission" date="2012-06" db="EMBL/GenBank/DDBJ databases">
        <authorList>
            <person name="Yu Y."/>
            <person name="Currie J."/>
            <person name="Lomeli R."/>
            <person name="Angelova A."/>
            <person name="Collura K."/>
            <person name="Wissotski M."/>
            <person name="Campos D."/>
            <person name="Kudrna D."/>
            <person name="Golser W."/>
            <person name="Ashely E."/>
            <person name="Descour A."/>
            <person name="Fernandes J."/>
            <person name="Soderlund C."/>
            <person name="Walbot V."/>
        </authorList>
    </citation>
    <scope>NUCLEOTIDE SEQUENCE</scope>
    <source>
        <strain evidence="2">B73</strain>
    </source>
</reference>
<feature type="region of interest" description="Disordered" evidence="1">
    <location>
        <begin position="1"/>
        <end position="22"/>
    </location>
</feature>
<proteinExistence type="evidence at transcript level"/>
<sequence length="77" mass="7858">MPAWPSSSLEPMTTRHAPSEGSIQAVVGSRKSLGPMPGGGYSTGLPSYLVQLVSSGSASSAGTARHCTWTEALVEPV</sequence>
<organism evidence="2">
    <name type="scientific">Zea mays</name>
    <name type="common">Maize</name>
    <dbReference type="NCBI Taxonomy" id="4577"/>
    <lineage>
        <taxon>Eukaryota</taxon>
        <taxon>Viridiplantae</taxon>
        <taxon>Streptophyta</taxon>
        <taxon>Embryophyta</taxon>
        <taxon>Tracheophyta</taxon>
        <taxon>Spermatophyta</taxon>
        <taxon>Magnoliopsida</taxon>
        <taxon>Liliopsida</taxon>
        <taxon>Poales</taxon>
        <taxon>Poaceae</taxon>
        <taxon>PACMAD clade</taxon>
        <taxon>Panicoideae</taxon>
        <taxon>Andropogonodae</taxon>
        <taxon>Andropogoneae</taxon>
        <taxon>Tripsacinae</taxon>
        <taxon>Zea</taxon>
    </lineage>
</organism>
<protein>
    <submittedName>
        <fullName evidence="2">Uncharacterized protein</fullName>
    </submittedName>
</protein>
<evidence type="ECO:0000256" key="1">
    <source>
        <dbReference type="SAM" id="MobiDB-lite"/>
    </source>
</evidence>
<dbReference type="EMBL" id="BT085945">
    <property type="protein sequence ID" value="ACR36298.1"/>
    <property type="molecule type" value="mRNA"/>
</dbReference>
<reference evidence="2" key="1">
    <citation type="journal article" date="2009" name="PLoS Genet.">
        <title>Sequencing, mapping, and analysis of 27,455 maize full-length cDNAs.</title>
        <authorList>
            <person name="Soderlund C."/>
            <person name="Descour A."/>
            <person name="Kudrna D."/>
            <person name="Bomhoff M."/>
            <person name="Boyd L."/>
            <person name="Currie J."/>
            <person name="Angelova A."/>
            <person name="Collura K."/>
            <person name="Wissotski M."/>
            <person name="Ashley E."/>
            <person name="Morrow D."/>
            <person name="Fernandes J."/>
            <person name="Walbot V."/>
            <person name="Yu Y."/>
        </authorList>
    </citation>
    <scope>NUCLEOTIDE SEQUENCE</scope>
    <source>
        <strain evidence="2">B73</strain>
    </source>
</reference>
<dbReference type="EMBL" id="BT085999">
    <property type="protein sequence ID" value="ACR36352.1"/>
    <property type="molecule type" value="mRNA"/>
</dbReference>
<name>C4J548_MAIZE</name>